<reference evidence="2 3" key="2">
    <citation type="journal article" date="2016" name="Genome Announc.">
        <title>Complete Genome Sequence of the Highly Virulent Aeromonas schubertii Strain WL1483, Isolated from Diseased Snakehead Fish (Channa argus) in China.</title>
        <authorList>
            <person name="Liu L."/>
            <person name="Li N."/>
            <person name="Zhang D."/>
            <person name="Fu X."/>
            <person name="Shi C."/>
            <person name="Lin Q."/>
            <person name="Hao G."/>
        </authorList>
    </citation>
    <scope>NUCLEOTIDE SEQUENCE [LARGE SCALE GENOMIC DNA]</scope>
    <source>
        <strain evidence="2 3">WL1483</strain>
    </source>
</reference>
<evidence type="ECO:0000313" key="3">
    <source>
        <dbReference type="Proteomes" id="UP000058114"/>
    </source>
</evidence>
<sequence length="58" mass="6045">MFPIMESLQGTLLGRAQPMETGQECTQIPSPITGCQAHSSAGKGGRSHLRGMECAQGA</sequence>
<dbReference type="Proteomes" id="UP000058114">
    <property type="component" value="Chromosome"/>
</dbReference>
<feature type="region of interest" description="Disordered" evidence="1">
    <location>
        <begin position="18"/>
        <end position="58"/>
    </location>
</feature>
<protein>
    <submittedName>
        <fullName evidence="2">Uncharacterized protein</fullName>
    </submittedName>
</protein>
<gene>
    <name evidence="2" type="ORF">WL1483_1581</name>
</gene>
<accession>A0A0S2SH06</accession>
<evidence type="ECO:0000256" key="1">
    <source>
        <dbReference type="SAM" id="MobiDB-lite"/>
    </source>
</evidence>
<name>A0A0S2SH06_9GAMM</name>
<evidence type="ECO:0000313" key="2">
    <source>
        <dbReference type="EMBL" id="ALP41000.1"/>
    </source>
</evidence>
<proteinExistence type="predicted"/>
<dbReference type="EMBL" id="CP013067">
    <property type="protein sequence ID" value="ALP41000.1"/>
    <property type="molecule type" value="Genomic_DNA"/>
</dbReference>
<dbReference type="AlphaFoldDB" id="A0A0S2SH06"/>
<reference evidence="3" key="1">
    <citation type="submission" date="2015-10" db="EMBL/GenBank/DDBJ databases">
        <title>Complete Genome Sequence of Aeromonas schubertii strain WL1483.</title>
        <authorList>
            <person name="Liu L."/>
        </authorList>
    </citation>
    <scope>NUCLEOTIDE SEQUENCE [LARGE SCALE GENOMIC DNA]</scope>
    <source>
        <strain evidence="3">WL1483</strain>
    </source>
</reference>
<dbReference type="KEGG" id="asr:WL1483_1581"/>
<organism evidence="2 3">
    <name type="scientific">Aeromonas schubertii</name>
    <dbReference type="NCBI Taxonomy" id="652"/>
    <lineage>
        <taxon>Bacteria</taxon>
        <taxon>Pseudomonadati</taxon>
        <taxon>Pseudomonadota</taxon>
        <taxon>Gammaproteobacteria</taxon>
        <taxon>Aeromonadales</taxon>
        <taxon>Aeromonadaceae</taxon>
        <taxon>Aeromonas</taxon>
    </lineage>
</organism>